<dbReference type="InterPro" id="IPR005162">
    <property type="entry name" value="Retrotrans_gag_dom"/>
</dbReference>
<keyword evidence="1" id="KW-0812">Transmembrane</keyword>
<keyword evidence="4" id="KW-1185">Reference proteome</keyword>
<keyword evidence="1" id="KW-1133">Transmembrane helix</keyword>
<evidence type="ECO:0000313" key="3">
    <source>
        <dbReference type="EMBL" id="KAL3616009.1"/>
    </source>
</evidence>
<dbReference type="AlphaFoldDB" id="A0ABD3BFM5"/>
<reference evidence="4" key="1">
    <citation type="journal article" date="2024" name="IScience">
        <title>Strigolactones Initiate the Formation of Haustorium-like Structures in Castilleja.</title>
        <authorList>
            <person name="Buerger M."/>
            <person name="Peterson D."/>
            <person name="Chory J."/>
        </authorList>
    </citation>
    <scope>NUCLEOTIDE SEQUENCE [LARGE SCALE GENOMIC DNA]</scope>
</reference>
<feature type="domain" description="Retrotransposon gag" evidence="2">
    <location>
        <begin position="83"/>
        <end position="181"/>
    </location>
</feature>
<evidence type="ECO:0000313" key="4">
    <source>
        <dbReference type="Proteomes" id="UP001632038"/>
    </source>
</evidence>
<dbReference type="Proteomes" id="UP001632038">
    <property type="component" value="Unassembled WGS sequence"/>
</dbReference>
<name>A0ABD3BFM5_9LAMI</name>
<comment type="caution">
    <text evidence="3">The sequence shown here is derived from an EMBL/GenBank/DDBJ whole genome shotgun (WGS) entry which is preliminary data.</text>
</comment>
<gene>
    <name evidence="3" type="ORF">CASFOL_040303</name>
</gene>
<proteinExistence type="predicted"/>
<protein>
    <recommendedName>
        <fullName evidence="2">Retrotransposon gag domain-containing protein</fullName>
    </recommendedName>
</protein>
<dbReference type="PANTHER" id="PTHR35046:SF18">
    <property type="entry name" value="RNA-DIRECTED DNA POLYMERASE"/>
    <property type="match status" value="1"/>
</dbReference>
<dbReference type="PANTHER" id="PTHR35046">
    <property type="entry name" value="ZINC KNUCKLE (CCHC-TYPE) FAMILY PROTEIN"/>
    <property type="match status" value="1"/>
</dbReference>
<accession>A0ABD3BFM5</accession>
<keyword evidence="1" id="KW-0472">Membrane</keyword>
<evidence type="ECO:0000256" key="1">
    <source>
        <dbReference type="SAM" id="Phobius"/>
    </source>
</evidence>
<sequence length="240" mass="27606">MSHEVPLDEVNQLRHQVDELKSQLAAINPGPDGENPFAPLAQPEDIPEFHGEFYKPDEFLDWLRVVESTLAFKNVPDHHHVPLVASSLRGQALTWWRQLKARRAHEGKSPIETMPKFVKSMRVAFLPMNYERELYQRLQNLRQGLGSVDKYTDSFYRLLERVDTNNESASQLVSRYIGGLRGSIRNGFKVLDPFTVSEAHQLALEEEKRIKEINLYNAKVVVFGLGTCLCFFTLIKKGWL</sequence>
<dbReference type="EMBL" id="JAVIJP010000099">
    <property type="protein sequence ID" value="KAL3616009.1"/>
    <property type="molecule type" value="Genomic_DNA"/>
</dbReference>
<organism evidence="3 4">
    <name type="scientific">Castilleja foliolosa</name>
    <dbReference type="NCBI Taxonomy" id="1961234"/>
    <lineage>
        <taxon>Eukaryota</taxon>
        <taxon>Viridiplantae</taxon>
        <taxon>Streptophyta</taxon>
        <taxon>Embryophyta</taxon>
        <taxon>Tracheophyta</taxon>
        <taxon>Spermatophyta</taxon>
        <taxon>Magnoliopsida</taxon>
        <taxon>eudicotyledons</taxon>
        <taxon>Gunneridae</taxon>
        <taxon>Pentapetalae</taxon>
        <taxon>asterids</taxon>
        <taxon>lamiids</taxon>
        <taxon>Lamiales</taxon>
        <taxon>Orobanchaceae</taxon>
        <taxon>Pedicularideae</taxon>
        <taxon>Castillejinae</taxon>
        <taxon>Castilleja</taxon>
    </lineage>
</organism>
<dbReference type="Pfam" id="PF03732">
    <property type="entry name" value="Retrotrans_gag"/>
    <property type="match status" value="1"/>
</dbReference>
<feature type="transmembrane region" description="Helical" evidence="1">
    <location>
        <begin position="216"/>
        <end position="235"/>
    </location>
</feature>
<evidence type="ECO:0000259" key="2">
    <source>
        <dbReference type="Pfam" id="PF03732"/>
    </source>
</evidence>